<gene>
    <name evidence="5" type="ORF">E3N88_16262</name>
    <name evidence="4" type="ORF">E3N88_43882</name>
</gene>
<dbReference type="PANTHER" id="PTHR31529">
    <property type="entry name" value="LOB DOMAIN CONTAINING PROTEIN"/>
    <property type="match status" value="1"/>
</dbReference>
<dbReference type="EMBL" id="SZYD01001486">
    <property type="protein sequence ID" value="KAD0670025.1"/>
    <property type="molecule type" value="Genomic_DNA"/>
</dbReference>
<dbReference type="PANTHER" id="PTHR31529:SF62">
    <property type="entry name" value="TRANSCRIPTION FACTOR AS2-LOB FAMILY"/>
    <property type="match status" value="1"/>
</dbReference>
<evidence type="ECO:0000313" key="5">
    <source>
        <dbReference type="EMBL" id="KAD5508559.1"/>
    </source>
</evidence>
<evidence type="ECO:0000259" key="3">
    <source>
        <dbReference type="PROSITE" id="PS50891"/>
    </source>
</evidence>
<evidence type="ECO:0000256" key="1">
    <source>
        <dbReference type="ARBA" id="ARBA00005474"/>
    </source>
</evidence>
<proteinExistence type="inferred from homology"/>
<reference evidence="5 6" key="1">
    <citation type="submission" date="2019-05" db="EMBL/GenBank/DDBJ databases">
        <title>Mikania micrantha, genome provides insights into the molecular mechanism of rapid growth.</title>
        <authorList>
            <person name="Liu B."/>
        </authorList>
    </citation>
    <scope>NUCLEOTIDE SEQUENCE [LARGE SCALE GENOMIC DNA]</scope>
    <source>
        <strain evidence="5">NLD-2019</strain>
        <tissue evidence="5">Leaf</tissue>
    </source>
</reference>
<dbReference type="GO" id="GO:0005634">
    <property type="term" value="C:nucleus"/>
    <property type="evidence" value="ECO:0007669"/>
    <property type="project" value="TreeGrafter"/>
</dbReference>
<keyword evidence="6" id="KW-1185">Reference proteome</keyword>
<dbReference type="GO" id="GO:0045893">
    <property type="term" value="P:positive regulation of DNA-templated transcription"/>
    <property type="evidence" value="ECO:0007669"/>
    <property type="project" value="TreeGrafter"/>
</dbReference>
<dbReference type="AlphaFoldDB" id="A0A5N6NYB4"/>
<feature type="region of interest" description="Disordered" evidence="2">
    <location>
        <begin position="17"/>
        <end position="37"/>
    </location>
</feature>
<sequence>MTEPNTKSCSLNRRVKSSKKRVSWSTKSTPLKPSLGSTSGVPCGACKFLRRRCIDGCIFAPHFSPEHETTLFAAVHKVFGASNVSKLLMQIPMHHRSNAVEAICYEAQARLSDPVCGLCLNHHWFATTGTSFESILSKSSKQTSESFNIKSYYLSQQVAALQMELAMVQNRFVNTRLMVANTLHGSPQQPELLNHLGLQPNQQLDLQPVYSNDSSDSNSYMSMFDSSLYNNTNDHQTDFNPLIFDHLQFTEQFYKN</sequence>
<comment type="caution">
    <text evidence="5">The sequence shown here is derived from an EMBL/GenBank/DDBJ whole genome shotgun (WGS) entry which is preliminary data.</text>
</comment>
<dbReference type="Proteomes" id="UP000326396">
    <property type="component" value="Linkage Group LG16"/>
</dbReference>
<evidence type="ECO:0000313" key="6">
    <source>
        <dbReference type="Proteomes" id="UP000326396"/>
    </source>
</evidence>
<evidence type="ECO:0000313" key="4">
    <source>
        <dbReference type="EMBL" id="KAD0670025.1"/>
    </source>
</evidence>
<evidence type="ECO:0000256" key="2">
    <source>
        <dbReference type="SAM" id="MobiDB-lite"/>
    </source>
</evidence>
<accession>A0A5N6NYB4</accession>
<name>A0A5N6NYB4_9ASTR</name>
<protein>
    <recommendedName>
        <fullName evidence="3">LOB domain-containing protein</fullName>
    </recommendedName>
</protein>
<dbReference type="Pfam" id="PF03195">
    <property type="entry name" value="LOB"/>
    <property type="match status" value="1"/>
</dbReference>
<dbReference type="InterPro" id="IPR004883">
    <property type="entry name" value="LOB"/>
</dbReference>
<feature type="domain" description="LOB" evidence="3">
    <location>
        <begin position="41"/>
        <end position="143"/>
    </location>
</feature>
<dbReference type="PROSITE" id="PS50891">
    <property type="entry name" value="LOB"/>
    <property type="match status" value="1"/>
</dbReference>
<comment type="similarity">
    <text evidence="1">Belongs to the LOB domain-containing protein family.</text>
</comment>
<dbReference type="GO" id="GO:0009755">
    <property type="term" value="P:hormone-mediated signaling pathway"/>
    <property type="evidence" value="ECO:0007669"/>
    <property type="project" value="TreeGrafter"/>
</dbReference>
<dbReference type="EMBL" id="SZYD01000008">
    <property type="protein sequence ID" value="KAD5508559.1"/>
    <property type="molecule type" value="Genomic_DNA"/>
</dbReference>
<organism evidence="5 6">
    <name type="scientific">Mikania micrantha</name>
    <name type="common">bitter vine</name>
    <dbReference type="NCBI Taxonomy" id="192012"/>
    <lineage>
        <taxon>Eukaryota</taxon>
        <taxon>Viridiplantae</taxon>
        <taxon>Streptophyta</taxon>
        <taxon>Embryophyta</taxon>
        <taxon>Tracheophyta</taxon>
        <taxon>Spermatophyta</taxon>
        <taxon>Magnoliopsida</taxon>
        <taxon>eudicotyledons</taxon>
        <taxon>Gunneridae</taxon>
        <taxon>Pentapetalae</taxon>
        <taxon>asterids</taxon>
        <taxon>campanulids</taxon>
        <taxon>Asterales</taxon>
        <taxon>Asteraceae</taxon>
        <taxon>Asteroideae</taxon>
        <taxon>Heliantheae alliance</taxon>
        <taxon>Eupatorieae</taxon>
        <taxon>Mikania</taxon>
    </lineage>
</organism>